<dbReference type="EMBL" id="FOFD01000006">
    <property type="protein sequence ID" value="SER50848.1"/>
    <property type="molecule type" value="Genomic_DNA"/>
</dbReference>
<dbReference type="OrthoDB" id="190846at2157"/>
<sequence length="127" mass="14760">MAVEGEDSEQAETEENDTEDIAPPVKPTSLKRFVKQHSDMNAGGDAIDELQHHLEFVAERIWLEASKHAEDDGRKTVKERDVQHAIDQFTEPHDLIKKTTEQLDWMKRNLDRQVEQSIVYAEDRYDD</sequence>
<evidence type="ECO:0000313" key="3">
    <source>
        <dbReference type="EMBL" id="SER50848.1"/>
    </source>
</evidence>
<gene>
    <name evidence="3" type="ORF">SAMN04489841_3954</name>
</gene>
<dbReference type="STRING" id="1186196.SAMN04489841_3954"/>
<dbReference type="Proteomes" id="UP000199114">
    <property type="component" value="Unassembled WGS sequence"/>
</dbReference>
<keyword evidence="4" id="KW-1185">Reference proteome</keyword>
<feature type="region of interest" description="Disordered" evidence="1">
    <location>
        <begin position="1"/>
        <end position="26"/>
    </location>
</feature>
<accession>A0A1H9PRW3</accession>
<dbReference type="GO" id="GO:0046982">
    <property type="term" value="F:protein heterodimerization activity"/>
    <property type="evidence" value="ECO:0007669"/>
    <property type="project" value="InterPro"/>
</dbReference>
<dbReference type="SUPFAM" id="SSF47113">
    <property type="entry name" value="Histone-fold"/>
    <property type="match status" value="1"/>
</dbReference>
<dbReference type="RefSeq" id="WP_090620822.1">
    <property type="nucleotide sequence ID" value="NZ_FOFD01000006.1"/>
</dbReference>
<feature type="domain" description="Transcription factor CBF/NF-Y/archaeal histone" evidence="2">
    <location>
        <begin position="31"/>
        <end position="86"/>
    </location>
</feature>
<feature type="compositionally biased region" description="Acidic residues" evidence="1">
    <location>
        <begin position="1"/>
        <end position="20"/>
    </location>
</feature>
<dbReference type="AlphaFoldDB" id="A0A1H9PRW3"/>
<dbReference type="InterPro" id="IPR009072">
    <property type="entry name" value="Histone-fold"/>
</dbReference>
<dbReference type="Pfam" id="PF00808">
    <property type="entry name" value="CBFD_NFYB_HMF"/>
    <property type="match status" value="1"/>
</dbReference>
<dbReference type="Gene3D" id="1.10.20.10">
    <property type="entry name" value="Histone, subunit A"/>
    <property type="match status" value="1"/>
</dbReference>
<evidence type="ECO:0000256" key="1">
    <source>
        <dbReference type="SAM" id="MobiDB-lite"/>
    </source>
</evidence>
<reference evidence="4" key="1">
    <citation type="submission" date="2016-10" db="EMBL/GenBank/DDBJ databases">
        <authorList>
            <person name="Varghese N."/>
            <person name="Submissions S."/>
        </authorList>
    </citation>
    <scope>NUCLEOTIDE SEQUENCE [LARGE SCALE GENOMIC DNA]</scope>
    <source>
        <strain evidence="4">DSM 25055</strain>
    </source>
</reference>
<proteinExistence type="predicted"/>
<evidence type="ECO:0000313" key="4">
    <source>
        <dbReference type="Proteomes" id="UP000199114"/>
    </source>
</evidence>
<evidence type="ECO:0000259" key="2">
    <source>
        <dbReference type="Pfam" id="PF00808"/>
    </source>
</evidence>
<name>A0A1H9PRW3_9EURY</name>
<organism evidence="3 4">
    <name type="scientific">Natrinema salaciae</name>
    <dbReference type="NCBI Taxonomy" id="1186196"/>
    <lineage>
        <taxon>Archaea</taxon>
        <taxon>Methanobacteriati</taxon>
        <taxon>Methanobacteriota</taxon>
        <taxon>Stenosarchaea group</taxon>
        <taxon>Halobacteria</taxon>
        <taxon>Halobacteriales</taxon>
        <taxon>Natrialbaceae</taxon>
        <taxon>Natrinema</taxon>
    </lineage>
</organism>
<dbReference type="InterPro" id="IPR003958">
    <property type="entry name" value="CBFA_NFYB_domain"/>
</dbReference>
<protein>
    <submittedName>
        <fullName evidence="3">Histone-like transcription factor (CBF/NF-Y) and histone</fullName>
    </submittedName>
</protein>